<protein>
    <recommendedName>
        <fullName evidence="2">DUF4484 domain-containing protein</fullName>
    </recommendedName>
</protein>
<dbReference type="PANTHER" id="PTHR28153:SF1">
    <property type="entry name" value="DUF4484 DOMAIN-CONTAINING PROTEIN"/>
    <property type="match status" value="1"/>
</dbReference>
<feature type="compositionally biased region" description="Pro residues" evidence="1">
    <location>
        <begin position="528"/>
        <end position="540"/>
    </location>
</feature>
<comment type="caution">
    <text evidence="3">The sequence shown here is derived from an EMBL/GenBank/DDBJ whole genome shotgun (WGS) entry which is preliminary data.</text>
</comment>
<dbReference type="AlphaFoldDB" id="A0AA39R184"/>
<dbReference type="EMBL" id="JAFEKC020000012">
    <property type="protein sequence ID" value="KAK0511910.1"/>
    <property type="molecule type" value="Genomic_DNA"/>
</dbReference>
<feature type="compositionally biased region" description="Polar residues" evidence="1">
    <location>
        <begin position="389"/>
        <end position="398"/>
    </location>
</feature>
<proteinExistence type="predicted"/>
<feature type="compositionally biased region" description="Polar residues" evidence="1">
    <location>
        <begin position="161"/>
        <end position="172"/>
    </location>
</feature>
<reference evidence="3" key="1">
    <citation type="submission" date="2023-03" db="EMBL/GenBank/DDBJ databases">
        <title>Complete genome of Cladonia borealis.</title>
        <authorList>
            <person name="Park H."/>
        </authorList>
    </citation>
    <scope>NUCLEOTIDE SEQUENCE</scope>
    <source>
        <strain evidence="3">ANT050790</strain>
    </source>
</reference>
<dbReference type="Proteomes" id="UP001166286">
    <property type="component" value="Unassembled WGS sequence"/>
</dbReference>
<organism evidence="3 4">
    <name type="scientific">Cladonia borealis</name>
    <dbReference type="NCBI Taxonomy" id="184061"/>
    <lineage>
        <taxon>Eukaryota</taxon>
        <taxon>Fungi</taxon>
        <taxon>Dikarya</taxon>
        <taxon>Ascomycota</taxon>
        <taxon>Pezizomycotina</taxon>
        <taxon>Lecanoromycetes</taxon>
        <taxon>OSLEUM clade</taxon>
        <taxon>Lecanoromycetidae</taxon>
        <taxon>Lecanorales</taxon>
        <taxon>Lecanorineae</taxon>
        <taxon>Cladoniaceae</taxon>
        <taxon>Cladonia</taxon>
    </lineage>
</organism>
<evidence type="ECO:0000259" key="2">
    <source>
        <dbReference type="Pfam" id="PF14831"/>
    </source>
</evidence>
<feature type="compositionally biased region" description="Low complexity" evidence="1">
    <location>
        <begin position="465"/>
        <end position="482"/>
    </location>
</feature>
<feature type="domain" description="DUF4484" evidence="2">
    <location>
        <begin position="422"/>
        <end position="619"/>
    </location>
</feature>
<dbReference type="Pfam" id="PF09804">
    <property type="entry name" value="DENND11"/>
    <property type="match status" value="1"/>
</dbReference>
<dbReference type="GO" id="GO:0005811">
    <property type="term" value="C:lipid droplet"/>
    <property type="evidence" value="ECO:0007669"/>
    <property type="project" value="TreeGrafter"/>
</dbReference>
<gene>
    <name evidence="3" type="ORF">JMJ35_005760</name>
</gene>
<keyword evidence="4" id="KW-1185">Reference proteome</keyword>
<evidence type="ECO:0000256" key="1">
    <source>
        <dbReference type="SAM" id="MobiDB-lite"/>
    </source>
</evidence>
<feature type="region of interest" description="Disordered" evidence="1">
    <location>
        <begin position="382"/>
        <end position="417"/>
    </location>
</feature>
<accession>A0AA39R184</accession>
<name>A0AA39R184_9LECA</name>
<feature type="region of interest" description="Disordered" evidence="1">
    <location>
        <begin position="522"/>
        <end position="574"/>
    </location>
</feature>
<dbReference type="InterPro" id="IPR028115">
    <property type="entry name" value="DUF4484"/>
</dbReference>
<evidence type="ECO:0000313" key="4">
    <source>
        <dbReference type="Proteomes" id="UP001166286"/>
    </source>
</evidence>
<feature type="compositionally biased region" description="Acidic residues" evidence="1">
    <location>
        <begin position="541"/>
        <end position="553"/>
    </location>
</feature>
<feature type="region of interest" description="Disordered" evidence="1">
    <location>
        <begin position="151"/>
        <end position="204"/>
    </location>
</feature>
<feature type="region of interest" description="Disordered" evidence="1">
    <location>
        <begin position="465"/>
        <end position="485"/>
    </location>
</feature>
<dbReference type="InterPro" id="IPR053056">
    <property type="entry name" value="Lipid_Metab_Assoc_Protein"/>
</dbReference>
<dbReference type="PANTHER" id="PTHR28153">
    <property type="entry name" value="PROTEIN, PUTATIVE-RELATED"/>
    <property type="match status" value="1"/>
</dbReference>
<sequence>MSTVRRRRGKSLRLDLPNGGGEDLPSVAAVFLILFDVKAGYTIAWKQSIPGLELNESVEYKSLPSGLHNVEEDLIYFVHNDDYAGISAFINEPAEESDRNALMLAVGALVPLSYGRLGKSWKHAVGLKELAKQLSKDPQKTELLEEFWNTHKPHDEDDSQGETINTESSSADKATPRQGRPSPNGKVRTRKRAVTSASALAPPGQSLDPYHPALSLPSFLNTFGPLIFPVYKAALLRKRILLVGQAPVEQTCNFVYDISILSGIPSSVCDLLPLEPLPTRLQPLFAVGVHDMPILAVGSRDQAPNSSVAEEEGVGYGWVANTTDDILALKPHLYDTVITMPPAYTKDAKEKHWPRLGVKKGTEIKATQRDLRRYRTLRRELRRSNLTLSPQTSRSPAPSSLRLETDQETYDDASSTLDSELVEPQSWSALAYNSFMWWASAGEKRTDLNEEEEYDAALLRHFDSSSYSDRSPTRPRSSGRSPAMEFSADHQGLGLEMRIIAYFHRLTTLILKTLADLIDASDSDYEPPSSPTATAPPPEDNPNEEDTTNDQDDQPLLKSSTSPEEKPPIPINAEDMSRMGLDIWSESDRLFVRELVALYWGRRADVRGGGLEWCGVRIC</sequence>
<dbReference type="Pfam" id="PF14831">
    <property type="entry name" value="DUF4484"/>
    <property type="match status" value="1"/>
</dbReference>
<dbReference type="InterPro" id="IPR018626">
    <property type="entry name" value="LCHN/Anr2"/>
</dbReference>
<evidence type="ECO:0000313" key="3">
    <source>
        <dbReference type="EMBL" id="KAK0511910.1"/>
    </source>
</evidence>